<organism evidence="1 2">
    <name type="scientific">Pedobacter flavus</name>
    <dbReference type="NCBI Taxonomy" id="3113906"/>
    <lineage>
        <taxon>Bacteria</taxon>
        <taxon>Pseudomonadati</taxon>
        <taxon>Bacteroidota</taxon>
        <taxon>Sphingobacteriia</taxon>
        <taxon>Sphingobacteriales</taxon>
        <taxon>Sphingobacteriaceae</taxon>
        <taxon>Pedobacter</taxon>
    </lineage>
</organism>
<dbReference type="RefSeq" id="WP_330145194.1">
    <property type="nucleotide sequence ID" value="NZ_JAZDQU010000001.1"/>
</dbReference>
<dbReference type="EMBL" id="JAZDQU010000001">
    <property type="protein sequence ID" value="MEE1884277.1"/>
    <property type="molecule type" value="Genomic_DNA"/>
</dbReference>
<evidence type="ECO:0000313" key="1">
    <source>
        <dbReference type="EMBL" id="MEE1884277.1"/>
    </source>
</evidence>
<reference evidence="1 2" key="1">
    <citation type="submission" date="2024-01" db="EMBL/GenBank/DDBJ databases">
        <title>Pedobacter sp. nov., isolated from oil-contaminated soil.</title>
        <authorList>
            <person name="Le N.T.T."/>
        </authorList>
    </citation>
    <scope>NUCLEOTIDE SEQUENCE [LARGE SCALE GENOMIC DNA]</scope>
    <source>
        <strain evidence="1 2">VNH31</strain>
    </source>
</reference>
<evidence type="ECO:0000313" key="2">
    <source>
        <dbReference type="Proteomes" id="UP001337681"/>
    </source>
</evidence>
<gene>
    <name evidence="1" type="ORF">VRU49_02480</name>
</gene>
<accession>A0ABU7GZ25</accession>
<dbReference type="Proteomes" id="UP001337681">
    <property type="component" value="Unassembled WGS sequence"/>
</dbReference>
<name>A0ABU7GZ25_9SPHI</name>
<keyword evidence="2" id="KW-1185">Reference proteome</keyword>
<protein>
    <submittedName>
        <fullName evidence="1">Uncharacterized protein</fullName>
    </submittedName>
</protein>
<proteinExistence type="predicted"/>
<comment type="caution">
    <text evidence="1">The sequence shown here is derived from an EMBL/GenBank/DDBJ whole genome shotgun (WGS) entry which is preliminary data.</text>
</comment>
<sequence length="77" mass="8719">MQEPFDLRINGIDYAVFPENDGIYAIYKDGKEHVQIQKDTGSIWIKFDPQTEVPVFEIDPEVDALGAAIDAYLGEEE</sequence>